<reference evidence="2 3" key="1">
    <citation type="submission" date="2019-03" db="EMBL/GenBank/DDBJ databases">
        <title>Genomic Encyclopedia of Archaeal and Bacterial Type Strains, Phase II (KMG-II): from individual species to whole genera.</title>
        <authorList>
            <person name="Goeker M."/>
        </authorList>
    </citation>
    <scope>NUCLEOTIDE SEQUENCE [LARGE SCALE GENOMIC DNA]</scope>
    <source>
        <strain evidence="2 3">DSM 15388</strain>
    </source>
</reference>
<dbReference type="Pfam" id="PF13614">
    <property type="entry name" value="AAA_31"/>
    <property type="match status" value="1"/>
</dbReference>
<protein>
    <submittedName>
        <fullName evidence="2">CobQ/CobB/MinD/ParA family nucleotide binding protein</fullName>
    </submittedName>
</protein>
<gene>
    <name evidence="2" type="ORF">BCF53_10350</name>
</gene>
<dbReference type="Proteomes" id="UP000295793">
    <property type="component" value="Unassembled WGS sequence"/>
</dbReference>
<proteinExistence type="predicted"/>
<dbReference type="InterPro" id="IPR025669">
    <property type="entry name" value="AAA_dom"/>
</dbReference>
<dbReference type="InterPro" id="IPR050445">
    <property type="entry name" value="Bact_polysacc_biosynth/exp"/>
</dbReference>
<dbReference type="RefSeq" id="WP_132700314.1">
    <property type="nucleotide sequence ID" value="NZ_SLZR01000003.1"/>
</dbReference>
<evidence type="ECO:0000313" key="2">
    <source>
        <dbReference type="EMBL" id="TCS42389.1"/>
    </source>
</evidence>
<evidence type="ECO:0000313" key="3">
    <source>
        <dbReference type="Proteomes" id="UP000295793"/>
    </source>
</evidence>
<accession>A0A4R3IA83</accession>
<sequence>MAALSEYLEIDEVCFQLAQGKQKVVAVTSANSGEGVSTIACALAERCQKAGKHTLLVDMNYHRPSLHKKYNLQRGVWQCGETASSAIHKVGGHLSVLPASLTLDKSLREPDLLTEQLRNWQQSFDAIVFDTSPLNAINRHNLAAEQACAAAGSTLVVLQAAVTKEADILEALAKLKSHKANIAGWVMNDLCCPALASEMQREVKRLARYAPRFARWLERKILQNDFINQVM</sequence>
<organism evidence="2 3">
    <name type="scientific">Reinekea marinisedimentorum</name>
    <dbReference type="NCBI Taxonomy" id="230495"/>
    <lineage>
        <taxon>Bacteria</taxon>
        <taxon>Pseudomonadati</taxon>
        <taxon>Pseudomonadota</taxon>
        <taxon>Gammaproteobacteria</taxon>
        <taxon>Oceanospirillales</taxon>
        <taxon>Saccharospirillaceae</taxon>
        <taxon>Reinekea</taxon>
    </lineage>
</organism>
<dbReference type="PANTHER" id="PTHR32309">
    <property type="entry name" value="TYROSINE-PROTEIN KINASE"/>
    <property type="match status" value="1"/>
</dbReference>
<dbReference type="InterPro" id="IPR027417">
    <property type="entry name" value="P-loop_NTPase"/>
</dbReference>
<dbReference type="PANTHER" id="PTHR32309:SF31">
    <property type="entry name" value="CAPSULAR EXOPOLYSACCHARIDE FAMILY"/>
    <property type="match status" value="1"/>
</dbReference>
<dbReference type="Gene3D" id="3.40.50.300">
    <property type="entry name" value="P-loop containing nucleotide triphosphate hydrolases"/>
    <property type="match status" value="1"/>
</dbReference>
<dbReference type="AlphaFoldDB" id="A0A4R3IA83"/>
<name>A0A4R3IA83_9GAMM</name>
<dbReference type="EMBL" id="SLZR01000003">
    <property type="protein sequence ID" value="TCS42389.1"/>
    <property type="molecule type" value="Genomic_DNA"/>
</dbReference>
<keyword evidence="3" id="KW-1185">Reference proteome</keyword>
<comment type="caution">
    <text evidence="2">The sequence shown here is derived from an EMBL/GenBank/DDBJ whole genome shotgun (WGS) entry which is preliminary data.</text>
</comment>
<evidence type="ECO:0000259" key="1">
    <source>
        <dbReference type="Pfam" id="PF13614"/>
    </source>
</evidence>
<dbReference type="SUPFAM" id="SSF52540">
    <property type="entry name" value="P-loop containing nucleoside triphosphate hydrolases"/>
    <property type="match status" value="1"/>
</dbReference>
<feature type="domain" description="AAA" evidence="1">
    <location>
        <begin position="23"/>
        <end position="160"/>
    </location>
</feature>
<dbReference type="OrthoDB" id="5812594at2"/>